<name>A0A9J6CLT1_POLVA</name>
<sequence length="623" mass="73340">MYPNFSEFGLYRYESASSRLRNKRNGLYSTAIVYSIIAMAIIFSIILYIFLSNRSIEITNNFANNTKRHLIRNSSFNNSSGLEIIEIAAKNSSETSFHSKRIKRLDSEDEDDEIEDSPEQQKLILNPTRRNHMQSRNLPQRPKNVYTSLPANHKLSPRKIEPRSYAFRQSTFMPKPYQYLKPPTGKSHYNQVNNIQDILKSNHRNYYQPIKTAPQFVHPNHNNQAQMSQLAQFSHNQMQSVPVQLTGKYRHPRTNVELAQIFKQNQGHLQAEGSDPFKNFKPISPYDINQMINQNDDNQQKYLNSLGTDSPSYFRRKYRQKLAKQKDGNLVEDRNEVSQNKPFSVMLDVFPMKEEEEFQQQLQQQQQLMQMQKLSRIRPLMSRYYQDPQFFNTMNFPQLMPRYPTPYFRYQNQPQASVNHGKVESNGIEKPSQLIVHLNLYPKQNSASSYKRSSTEEEEEKLLKKQQQQLLLHEEIRNAKKSTLMKKNQTIDISSTPFNINFNVLAGNAHPENVMYHKIREFNRTSSTSTEASQTQNYFYEDEDDYEFNQSGISVAPSLVYKNIFRDRPIHMMLRNRTAKSTTTTRQPSMIKTNQKFEYQAIKRPKTKYFNYIPKMSTGPFYR</sequence>
<dbReference type="Proteomes" id="UP001107558">
    <property type="component" value="Chromosome 1"/>
</dbReference>
<protein>
    <submittedName>
        <fullName evidence="3">Uncharacterized protein</fullName>
    </submittedName>
</protein>
<comment type="caution">
    <text evidence="3">The sequence shown here is derived from an EMBL/GenBank/DDBJ whole genome shotgun (WGS) entry which is preliminary data.</text>
</comment>
<feature type="region of interest" description="Disordered" evidence="1">
    <location>
        <begin position="98"/>
        <end position="150"/>
    </location>
</feature>
<evidence type="ECO:0000256" key="1">
    <source>
        <dbReference type="SAM" id="MobiDB-lite"/>
    </source>
</evidence>
<evidence type="ECO:0000313" key="3">
    <source>
        <dbReference type="EMBL" id="KAG5683234.1"/>
    </source>
</evidence>
<keyword evidence="4" id="KW-1185">Reference proteome</keyword>
<evidence type="ECO:0000313" key="4">
    <source>
        <dbReference type="Proteomes" id="UP001107558"/>
    </source>
</evidence>
<reference evidence="3" key="1">
    <citation type="submission" date="2021-03" db="EMBL/GenBank/DDBJ databases">
        <title>Chromosome level genome of the anhydrobiotic midge Polypedilum vanderplanki.</title>
        <authorList>
            <person name="Yoshida Y."/>
            <person name="Kikawada T."/>
            <person name="Gusev O."/>
        </authorList>
    </citation>
    <scope>NUCLEOTIDE SEQUENCE</scope>
    <source>
        <strain evidence="3">NIAS01</strain>
        <tissue evidence="3">Whole body or cell culture</tissue>
    </source>
</reference>
<accession>A0A9J6CLT1</accession>
<keyword evidence="2" id="KW-0812">Transmembrane</keyword>
<feature type="transmembrane region" description="Helical" evidence="2">
    <location>
        <begin position="27"/>
        <end position="51"/>
    </location>
</feature>
<evidence type="ECO:0000256" key="2">
    <source>
        <dbReference type="SAM" id="Phobius"/>
    </source>
</evidence>
<dbReference type="EMBL" id="JADBJN010000001">
    <property type="protein sequence ID" value="KAG5683234.1"/>
    <property type="molecule type" value="Genomic_DNA"/>
</dbReference>
<dbReference type="OrthoDB" id="45313at2759"/>
<gene>
    <name evidence="3" type="ORF">PVAND_012527</name>
</gene>
<proteinExistence type="predicted"/>
<feature type="compositionally biased region" description="Acidic residues" evidence="1">
    <location>
        <begin position="107"/>
        <end position="118"/>
    </location>
</feature>
<keyword evidence="2" id="KW-0472">Membrane</keyword>
<organism evidence="3 4">
    <name type="scientific">Polypedilum vanderplanki</name>
    <name type="common">Sleeping chironomid midge</name>
    <dbReference type="NCBI Taxonomy" id="319348"/>
    <lineage>
        <taxon>Eukaryota</taxon>
        <taxon>Metazoa</taxon>
        <taxon>Ecdysozoa</taxon>
        <taxon>Arthropoda</taxon>
        <taxon>Hexapoda</taxon>
        <taxon>Insecta</taxon>
        <taxon>Pterygota</taxon>
        <taxon>Neoptera</taxon>
        <taxon>Endopterygota</taxon>
        <taxon>Diptera</taxon>
        <taxon>Nematocera</taxon>
        <taxon>Chironomoidea</taxon>
        <taxon>Chironomidae</taxon>
        <taxon>Chironominae</taxon>
        <taxon>Polypedilum</taxon>
        <taxon>Polypedilum</taxon>
    </lineage>
</organism>
<dbReference type="AlphaFoldDB" id="A0A9J6CLT1"/>
<keyword evidence="2" id="KW-1133">Transmembrane helix</keyword>